<evidence type="ECO:0000256" key="6">
    <source>
        <dbReference type="ARBA" id="ARBA00022892"/>
    </source>
</evidence>
<protein>
    <submittedName>
        <fullName evidence="12">Plant neutral invertase family protein</fullName>
    </submittedName>
</protein>
<evidence type="ECO:0000256" key="9">
    <source>
        <dbReference type="ARBA" id="ARBA00023136"/>
    </source>
</evidence>
<sequence>MAPRTAPEYEGVFIPSVGDGGYLVIENGRRRSQQPFCCCLGGSCPGYLCPYLQAYQRENLCWTFPYIAGTNSSIFGYTAVIPCAVLSLFVHPATSHILFNRICWAFCVYLEAISVRPQLRLMKNIQIIEPFTAHYVFALGYPGLLLIALGRGVWPCFVLLSEIVQTFILADFFYYYVKSIQGGQLVVRLPADVV</sequence>
<comment type="subcellular location">
    <subcellularLocation>
        <location evidence="1">Endoplasmic reticulum membrane</location>
        <topology evidence="1">Multi-pass membrane protein</topology>
    </subcellularLocation>
</comment>
<organism evidence="12 13">
    <name type="scientific">Hibiscus syriacus</name>
    <name type="common">Rose of Sharon</name>
    <dbReference type="NCBI Taxonomy" id="106335"/>
    <lineage>
        <taxon>Eukaryota</taxon>
        <taxon>Viridiplantae</taxon>
        <taxon>Streptophyta</taxon>
        <taxon>Embryophyta</taxon>
        <taxon>Tracheophyta</taxon>
        <taxon>Spermatophyta</taxon>
        <taxon>Magnoliopsida</taxon>
        <taxon>eudicotyledons</taxon>
        <taxon>Gunneridae</taxon>
        <taxon>Pentapetalae</taxon>
        <taxon>rosids</taxon>
        <taxon>malvids</taxon>
        <taxon>Malvales</taxon>
        <taxon>Malvaceae</taxon>
        <taxon>Malvoideae</taxon>
        <taxon>Hibiscus</taxon>
    </lineage>
</organism>
<accession>A0A6A3CQ03</accession>
<feature type="transmembrane region" description="Helical" evidence="11">
    <location>
        <begin position="127"/>
        <end position="146"/>
    </location>
</feature>
<dbReference type="Pfam" id="PF00810">
    <property type="entry name" value="ER_lumen_recept"/>
    <property type="match status" value="1"/>
</dbReference>
<keyword evidence="8 11" id="KW-1133">Transmembrane helix</keyword>
<comment type="caution">
    <text evidence="12">The sequence shown here is derived from an EMBL/GenBank/DDBJ whole genome shotgun (WGS) entry which is preliminary data.</text>
</comment>
<evidence type="ECO:0000313" key="13">
    <source>
        <dbReference type="Proteomes" id="UP000436088"/>
    </source>
</evidence>
<gene>
    <name evidence="12" type="ORF">F3Y22_tig00003725pilonHSYRG00284</name>
</gene>
<keyword evidence="9 11" id="KW-0472">Membrane</keyword>
<dbReference type="GO" id="GO:0015031">
    <property type="term" value="P:protein transport"/>
    <property type="evidence" value="ECO:0007669"/>
    <property type="project" value="UniProtKB-KW"/>
</dbReference>
<dbReference type="GO" id="GO:0046923">
    <property type="term" value="F:ER retention sequence binding"/>
    <property type="evidence" value="ECO:0007669"/>
    <property type="project" value="InterPro"/>
</dbReference>
<dbReference type="PANTHER" id="PTHR10585">
    <property type="entry name" value="ER LUMEN PROTEIN RETAINING RECEPTOR"/>
    <property type="match status" value="1"/>
</dbReference>
<evidence type="ECO:0000256" key="7">
    <source>
        <dbReference type="ARBA" id="ARBA00022927"/>
    </source>
</evidence>
<feature type="transmembrane region" description="Helical" evidence="11">
    <location>
        <begin position="97"/>
        <end position="115"/>
    </location>
</feature>
<dbReference type="AlphaFoldDB" id="A0A6A3CQ03"/>
<keyword evidence="10" id="KW-0675">Receptor</keyword>
<evidence type="ECO:0000256" key="5">
    <source>
        <dbReference type="ARBA" id="ARBA00022824"/>
    </source>
</evidence>
<keyword evidence="3" id="KW-0813">Transport</keyword>
<comment type="similarity">
    <text evidence="2">Belongs to the ERD2 family.</text>
</comment>
<reference evidence="12" key="1">
    <citation type="submission" date="2019-09" db="EMBL/GenBank/DDBJ databases">
        <title>Draft genome information of white flower Hibiscus syriacus.</title>
        <authorList>
            <person name="Kim Y.-M."/>
        </authorList>
    </citation>
    <scope>NUCLEOTIDE SEQUENCE [LARGE SCALE GENOMIC DNA]</scope>
    <source>
        <strain evidence="12">YM2019G1</strain>
    </source>
</reference>
<evidence type="ECO:0000256" key="4">
    <source>
        <dbReference type="ARBA" id="ARBA00022692"/>
    </source>
</evidence>
<dbReference type="GO" id="GO:0016192">
    <property type="term" value="P:vesicle-mediated transport"/>
    <property type="evidence" value="ECO:0007669"/>
    <property type="project" value="UniProtKB-KW"/>
</dbReference>
<name>A0A6A3CQ03_HIBSY</name>
<dbReference type="Proteomes" id="UP000436088">
    <property type="component" value="Unassembled WGS sequence"/>
</dbReference>
<evidence type="ECO:0000256" key="8">
    <source>
        <dbReference type="ARBA" id="ARBA00022989"/>
    </source>
</evidence>
<dbReference type="InterPro" id="IPR000133">
    <property type="entry name" value="ER_ret_rcpt"/>
</dbReference>
<keyword evidence="6" id="KW-0931">ER-Golgi transport</keyword>
<proteinExistence type="inferred from homology"/>
<keyword evidence="13" id="KW-1185">Reference proteome</keyword>
<evidence type="ECO:0000256" key="3">
    <source>
        <dbReference type="ARBA" id="ARBA00022448"/>
    </source>
</evidence>
<evidence type="ECO:0000256" key="1">
    <source>
        <dbReference type="ARBA" id="ARBA00004477"/>
    </source>
</evidence>
<feature type="transmembrane region" description="Helical" evidence="11">
    <location>
        <begin position="152"/>
        <end position="177"/>
    </location>
</feature>
<evidence type="ECO:0000256" key="10">
    <source>
        <dbReference type="ARBA" id="ARBA00023170"/>
    </source>
</evidence>
<dbReference type="GO" id="GO:0005789">
    <property type="term" value="C:endoplasmic reticulum membrane"/>
    <property type="evidence" value="ECO:0007669"/>
    <property type="project" value="UniProtKB-SubCell"/>
</dbReference>
<dbReference type="GO" id="GO:0006621">
    <property type="term" value="P:protein retention in ER lumen"/>
    <property type="evidence" value="ECO:0007669"/>
    <property type="project" value="InterPro"/>
</dbReference>
<evidence type="ECO:0000256" key="2">
    <source>
        <dbReference type="ARBA" id="ARBA00010120"/>
    </source>
</evidence>
<keyword evidence="5" id="KW-0256">Endoplasmic reticulum</keyword>
<keyword evidence="4 11" id="KW-0812">Transmembrane</keyword>
<evidence type="ECO:0000256" key="11">
    <source>
        <dbReference type="SAM" id="Phobius"/>
    </source>
</evidence>
<keyword evidence="7" id="KW-0653">Protein transport</keyword>
<evidence type="ECO:0000313" key="12">
    <source>
        <dbReference type="EMBL" id="KAE8729268.1"/>
    </source>
</evidence>
<dbReference type="EMBL" id="VEPZ02000231">
    <property type="protein sequence ID" value="KAE8729268.1"/>
    <property type="molecule type" value="Genomic_DNA"/>
</dbReference>
<dbReference type="PRINTS" id="PR00660">
    <property type="entry name" value="ERLUMENR"/>
</dbReference>